<dbReference type="InterPro" id="IPR027417">
    <property type="entry name" value="P-loop_NTPase"/>
</dbReference>
<dbReference type="InterPro" id="IPR001680">
    <property type="entry name" value="WD40_rpt"/>
</dbReference>
<dbReference type="Gene3D" id="2.130.10.10">
    <property type="entry name" value="YVTN repeat-like/Quinoprotein amine dehydrogenase"/>
    <property type="match status" value="4"/>
</dbReference>
<dbReference type="Pfam" id="PF00400">
    <property type="entry name" value="WD40"/>
    <property type="match status" value="10"/>
</dbReference>
<feature type="repeat" description="WD" evidence="3">
    <location>
        <begin position="890"/>
        <end position="930"/>
    </location>
</feature>
<proteinExistence type="predicted"/>
<dbReference type="Pfam" id="PF00805">
    <property type="entry name" value="Pentapeptide"/>
    <property type="match status" value="1"/>
</dbReference>
<dbReference type="RefSeq" id="WP_163664514.1">
    <property type="nucleotide sequence ID" value="NZ_QZCE01000002.1"/>
</dbReference>
<feature type="repeat" description="WD" evidence="3">
    <location>
        <begin position="1057"/>
        <end position="1098"/>
    </location>
</feature>
<feature type="repeat" description="WD" evidence="3">
    <location>
        <begin position="556"/>
        <end position="597"/>
    </location>
</feature>
<evidence type="ECO:0000259" key="5">
    <source>
        <dbReference type="Pfam" id="PF26355"/>
    </source>
</evidence>
<keyword evidence="1 3" id="KW-0853">WD repeat</keyword>
<organism evidence="6 7">
    <name type="scientific">Adonisia turfae CCMR0082</name>
    <dbReference type="NCBI Taxonomy" id="2304604"/>
    <lineage>
        <taxon>Bacteria</taxon>
        <taxon>Bacillati</taxon>
        <taxon>Cyanobacteriota</taxon>
        <taxon>Adonisia</taxon>
        <taxon>Adonisia turfae</taxon>
    </lineage>
</organism>
<feature type="domain" description="NB-ARC" evidence="4">
    <location>
        <begin position="119"/>
        <end position="217"/>
    </location>
</feature>
<dbReference type="SUPFAM" id="SSF141571">
    <property type="entry name" value="Pentapeptide repeat-like"/>
    <property type="match status" value="1"/>
</dbReference>
<dbReference type="EMBL" id="QZCE01000002">
    <property type="protein sequence ID" value="NEZ64327.1"/>
    <property type="molecule type" value="Genomic_DNA"/>
</dbReference>
<feature type="repeat" description="WD" evidence="3">
    <location>
        <begin position="724"/>
        <end position="765"/>
    </location>
</feature>
<keyword evidence="2" id="KW-0677">Repeat</keyword>
<dbReference type="InterPro" id="IPR002182">
    <property type="entry name" value="NB-ARC"/>
</dbReference>
<dbReference type="Gene3D" id="3.40.50.300">
    <property type="entry name" value="P-loop containing nucleotide triphosphate hydrolases"/>
    <property type="match status" value="1"/>
</dbReference>
<dbReference type="PROSITE" id="PS50294">
    <property type="entry name" value="WD_REPEATS_REGION"/>
    <property type="match status" value="10"/>
</dbReference>
<feature type="repeat" description="WD" evidence="3">
    <location>
        <begin position="931"/>
        <end position="972"/>
    </location>
</feature>
<feature type="repeat" description="WD" evidence="3">
    <location>
        <begin position="640"/>
        <end position="681"/>
    </location>
</feature>
<protein>
    <submittedName>
        <fullName evidence="6">Uncharacterized protein</fullName>
    </submittedName>
</protein>
<comment type="caution">
    <text evidence="6">The sequence shown here is derived from an EMBL/GenBank/DDBJ whole genome shotgun (WGS) entry which is preliminary data.</text>
</comment>
<dbReference type="Pfam" id="PF00931">
    <property type="entry name" value="NB-ARC"/>
    <property type="match status" value="1"/>
</dbReference>
<feature type="repeat" description="WD" evidence="3">
    <location>
        <begin position="766"/>
        <end position="806"/>
    </location>
</feature>
<feature type="repeat" description="WD" evidence="3">
    <location>
        <begin position="825"/>
        <end position="847"/>
    </location>
</feature>
<dbReference type="InterPro" id="IPR058651">
    <property type="entry name" value="HTH_VMAP-M9"/>
</dbReference>
<evidence type="ECO:0000313" key="7">
    <source>
        <dbReference type="Proteomes" id="UP000473574"/>
    </source>
</evidence>
<evidence type="ECO:0000313" key="6">
    <source>
        <dbReference type="EMBL" id="NEZ64327.1"/>
    </source>
</evidence>
<evidence type="ECO:0000259" key="4">
    <source>
        <dbReference type="Pfam" id="PF00931"/>
    </source>
</evidence>
<feature type="repeat" description="WD" evidence="3">
    <location>
        <begin position="848"/>
        <end position="889"/>
    </location>
</feature>
<accession>A0A6M0S788</accession>
<feature type="repeat" description="WD" evidence="3">
    <location>
        <begin position="598"/>
        <end position="639"/>
    </location>
</feature>
<evidence type="ECO:0000256" key="3">
    <source>
        <dbReference type="PROSITE-ProRule" id="PRU00221"/>
    </source>
</evidence>
<dbReference type="InterPro" id="IPR015943">
    <property type="entry name" value="WD40/YVTN_repeat-like_dom_sf"/>
</dbReference>
<dbReference type="PANTHER" id="PTHR19848">
    <property type="entry name" value="WD40 REPEAT PROTEIN"/>
    <property type="match status" value="1"/>
</dbReference>
<sequence>MTADEALALLERTLDTEYLSKTQIDIFRKVWDGESYVKIATSLGYEHGYVKDTGAHLWRLLSKVLGKKVTKSNVRNILCSLSHQVVTNQTSLATMAAPHQSWGEAADISRFYGRGEEQSRLETWLVQDRCRLVSILGIGGVGKTALSVKLAKQVQSQFDYVAWRTLRQAPPLSEVLSELILFVSEQQDTQIPDTAARQIEQLLGYLREKRCLLVLDNFESILKMGDRTGKYRHGYEDYGLLLERIADESHQSCLVITSREKPMGLAYREMDGGKVRSHLLAGLTSTASEEILNTLGTQGSNQQYQQLINRYSGNPLALKIVAATIRSVFSGDVAEFLDYGTVVFGDLWDLLDQQFKRLSAMEQTVMHWLAINREWTSLKELRADIVPAVSHRALLEAVESLKARCLVETSRAGITQQPVVMEYMTERLVEQFYQEISEQNCELFSQYALLKANAKEFIREAQIRQLSQPLLEKLWSTHTLEQPIEKQLQTLLRSLKNQTTDIVGYAGGNLLNLLCQLDVDLQGQDFSHIPLWQAYLSGKNLQGVNLAHADLSKAIFSESLGSTITVAFSPDGQLLAAGDTNGEIHMWNVTDSQKVLAWKGHTGWVWSVVFSPDGGQLASCAEDHTMRIWDSTTGELLTTLAGHTKRVASVVWHPEGHQVLSGSEDGTVKVWDWATGLCVKTLIHETTIVPITLSSSGKVLASGSPVANSIYLWDMERDECVNRLDGHLSGLRSLTFSPDNLILISASIDKTIRLWDVETGNCLRVLEGHQAAIWSVVVSVNQRIVSASEDQTVRIWDMASGQCLRTLYGFSARVWDVALGAQSSVLASCDDQAVKLWDMTSGQCLKTFRGYPQVNWTVSFSPTGTRLASGGQDQVVRIWDVESSSCIQSLSGHDSYVHTLCHHPTEPLLACGAGNIIYLWDLETGQQIRALEGHQGQIWKVVFSRDGQHLASACFDQAVKLWDWQTGRCLLTLQGHSSWVFGADFSPDGQWLATSSIDKTIKVWDVSTGECLRTIQITEDYMPDVAFSPEGNYLVGGGSQGLLMMWAMDMDAPPRVIQGHAGFIGAVRFSPDGKTLVSSSHDQTIKLWDMATLDCPTTLVGHENMVSAVAFSADGQMVASASHDETVRVWSVGTGECLQMLRSPRPYEGMKIEGATGLAETQKATLQLLGAIET</sequence>
<feature type="repeat" description="WD" evidence="3">
    <location>
        <begin position="973"/>
        <end position="1014"/>
    </location>
</feature>
<dbReference type="GO" id="GO:0043531">
    <property type="term" value="F:ADP binding"/>
    <property type="evidence" value="ECO:0007669"/>
    <property type="project" value="InterPro"/>
</dbReference>
<reference evidence="6 7" key="1">
    <citation type="journal article" date="2020" name="Microb. Ecol.">
        <title>Ecogenomics of the Marine Benthic Filamentous Cyanobacterium Adonisia.</title>
        <authorList>
            <person name="Walter J.M."/>
            <person name="Coutinho F.H."/>
            <person name="Leomil L."/>
            <person name="Hargreaves P.I."/>
            <person name="Campeao M.E."/>
            <person name="Vieira V.V."/>
            <person name="Silva B.S."/>
            <person name="Fistarol G.O."/>
            <person name="Salomon P.S."/>
            <person name="Sawabe T."/>
            <person name="Mino S."/>
            <person name="Hosokawa M."/>
            <person name="Miyashita H."/>
            <person name="Maruyama F."/>
            <person name="van Verk M.C."/>
            <person name="Dutilh B.E."/>
            <person name="Thompson C.C."/>
            <person name="Thompson F.L."/>
        </authorList>
    </citation>
    <scope>NUCLEOTIDE SEQUENCE [LARGE SCALE GENOMIC DNA]</scope>
    <source>
        <strain evidence="6 7">CCMR0082</strain>
    </source>
</reference>
<evidence type="ECO:0000256" key="1">
    <source>
        <dbReference type="ARBA" id="ARBA00022574"/>
    </source>
</evidence>
<name>A0A6M0S788_9CYAN</name>
<dbReference type="SUPFAM" id="SSF52540">
    <property type="entry name" value="P-loop containing nucleoside triphosphate hydrolases"/>
    <property type="match status" value="1"/>
</dbReference>
<dbReference type="PANTHER" id="PTHR19848:SF8">
    <property type="entry name" value="F-BOX AND WD REPEAT DOMAIN CONTAINING 7"/>
    <property type="match status" value="1"/>
</dbReference>
<dbReference type="InterPro" id="IPR020472">
    <property type="entry name" value="WD40_PAC1"/>
</dbReference>
<dbReference type="AlphaFoldDB" id="A0A6M0S788"/>
<feature type="repeat" description="WD" evidence="3">
    <location>
        <begin position="1099"/>
        <end position="1140"/>
    </location>
</feature>
<dbReference type="InterPro" id="IPR019775">
    <property type="entry name" value="WD40_repeat_CS"/>
</dbReference>
<gene>
    <name evidence="6" type="ORF">D0962_16260</name>
</gene>
<dbReference type="PROSITE" id="PS00678">
    <property type="entry name" value="WD_REPEATS_1"/>
    <property type="match status" value="7"/>
</dbReference>
<dbReference type="SUPFAM" id="SSF50978">
    <property type="entry name" value="WD40 repeat-like"/>
    <property type="match status" value="2"/>
</dbReference>
<dbReference type="PROSITE" id="PS50082">
    <property type="entry name" value="WD_REPEATS_2"/>
    <property type="match status" value="12"/>
</dbReference>
<feature type="domain" description="vWA-MoxR associated protein N-terminal HTH" evidence="5">
    <location>
        <begin position="3"/>
        <end position="78"/>
    </location>
</feature>
<dbReference type="Gene3D" id="2.160.20.80">
    <property type="entry name" value="E3 ubiquitin-protein ligase SopA"/>
    <property type="match status" value="1"/>
</dbReference>
<dbReference type="Pfam" id="PF26355">
    <property type="entry name" value="HTH_VMAP-M9"/>
    <property type="match status" value="1"/>
</dbReference>
<dbReference type="PRINTS" id="PR00320">
    <property type="entry name" value="GPROTEINBRPT"/>
</dbReference>
<evidence type="ECO:0000256" key="2">
    <source>
        <dbReference type="ARBA" id="ARBA00022737"/>
    </source>
</evidence>
<dbReference type="SMART" id="SM00320">
    <property type="entry name" value="WD40"/>
    <property type="match status" value="14"/>
</dbReference>
<dbReference type="CDD" id="cd00200">
    <property type="entry name" value="WD40"/>
    <property type="match status" value="3"/>
</dbReference>
<dbReference type="InterPro" id="IPR001646">
    <property type="entry name" value="5peptide_repeat"/>
</dbReference>
<dbReference type="Pfam" id="PF23869">
    <property type="entry name" value="Beta-prop_WDR75_1st"/>
    <property type="match status" value="1"/>
</dbReference>
<dbReference type="PRINTS" id="PR00364">
    <property type="entry name" value="DISEASERSIST"/>
</dbReference>
<dbReference type="InterPro" id="IPR036322">
    <property type="entry name" value="WD40_repeat_dom_sf"/>
</dbReference>
<dbReference type="Proteomes" id="UP000473574">
    <property type="component" value="Unassembled WGS sequence"/>
</dbReference>